<dbReference type="Proteomes" id="UP000674425">
    <property type="component" value="Unassembled WGS sequence"/>
</dbReference>
<evidence type="ECO:0000256" key="1">
    <source>
        <dbReference type="SAM" id="MobiDB-lite"/>
    </source>
</evidence>
<name>A0ABN7LJD2_9BURK</name>
<organism evidence="2 3">
    <name type="scientific">Paraburkholderia aspalathi</name>
    <dbReference type="NCBI Taxonomy" id="1324617"/>
    <lineage>
        <taxon>Bacteria</taxon>
        <taxon>Pseudomonadati</taxon>
        <taxon>Pseudomonadota</taxon>
        <taxon>Betaproteobacteria</taxon>
        <taxon>Burkholderiales</taxon>
        <taxon>Burkholderiaceae</taxon>
        <taxon>Paraburkholderia</taxon>
    </lineage>
</organism>
<evidence type="ECO:0000313" key="3">
    <source>
        <dbReference type="Proteomes" id="UP000674425"/>
    </source>
</evidence>
<comment type="caution">
    <text evidence="2">The sequence shown here is derived from an EMBL/GenBank/DDBJ whole genome shotgun (WGS) entry which is preliminary data.</text>
</comment>
<sequence>MQCDCGGLAVHMLGDALEQAALPCCRCRGFWRRPRRRDVFRAPGDLRVAGQMQCAERARGIGREHRERLLQLREQTSHGRAVEALRLRGERQRQFIARYRDQAQREMIAAIVRMTVRAGSEPLDRETMHERRAQRCIERIVLEYEDALEQGFARGAGDLALQLRERRLREFLQREIARLQCRQPGVHGHRRRQFNRQRQGIDEQAHRVAGARPAVAAARHGDAERDLAPVRVTRQQPCPRALDQRVQRDTGSAGELFGLRR</sequence>
<accession>A0ABN7LJD2</accession>
<proteinExistence type="predicted"/>
<gene>
    <name evidence="2" type="ORF">R69658_02673</name>
</gene>
<keyword evidence="3" id="KW-1185">Reference proteome</keyword>
<dbReference type="EMBL" id="CAJNAU010000021">
    <property type="protein sequence ID" value="CAE6750078.1"/>
    <property type="molecule type" value="Genomic_DNA"/>
</dbReference>
<feature type="compositionally biased region" description="Basic and acidic residues" evidence="1">
    <location>
        <begin position="219"/>
        <end position="228"/>
    </location>
</feature>
<reference evidence="2 3" key="1">
    <citation type="submission" date="2021-02" db="EMBL/GenBank/DDBJ databases">
        <authorList>
            <person name="Vanwijnsberghe S."/>
        </authorList>
    </citation>
    <scope>NUCLEOTIDE SEQUENCE [LARGE SCALE GENOMIC DNA]</scope>
    <source>
        <strain evidence="2 3">R-69658</strain>
    </source>
</reference>
<feature type="region of interest" description="Disordered" evidence="1">
    <location>
        <begin position="184"/>
        <end position="261"/>
    </location>
</feature>
<evidence type="ECO:0000313" key="2">
    <source>
        <dbReference type="EMBL" id="CAE6750078.1"/>
    </source>
</evidence>
<feature type="compositionally biased region" description="Low complexity" evidence="1">
    <location>
        <begin position="207"/>
        <end position="218"/>
    </location>
</feature>
<protein>
    <submittedName>
        <fullName evidence="2">Uncharacterized protein</fullName>
    </submittedName>
</protein>